<organism evidence="1 2">
    <name type="scientific">Streptomyces swartbergensis</name>
    <dbReference type="NCBI Taxonomy" id="487165"/>
    <lineage>
        <taxon>Bacteria</taxon>
        <taxon>Bacillati</taxon>
        <taxon>Actinomycetota</taxon>
        <taxon>Actinomycetes</taxon>
        <taxon>Kitasatosporales</taxon>
        <taxon>Streptomycetaceae</taxon>
        <taxon>Streptomyces</taxon>
    </lineage>
</organism>
<name>A0A243Q2K5_9ACTN</name>
<accession>A0A243Q2K5</accession>
<comment type="caution">
    <text evidence="1">The sequence shown here is derived from an EMBL/GenBank/DDBJ whole genome shotgun (WGS) entry which is preliminary data.</text>
</comment>
<keyword evidence="2" id="KW-1185">Reference proteome</keyword>
<proteinExistence type="predicted"/>
<feature type="non-terminal residue" evidence="1">
    <location>
        <position position="1"/>
    </location>
</feature>
<dbReference type="Proteomes" id="UP000195105">
    <property type="component" value="Unassembled WGS sequence"/>
</dbReference>
<protein>
    <submittedName>
        <fullName evidence="1">Uncharacterized protein</fullName>
    </submittedName>
</protein>
<dbReference type="AlphaFoldDB" id="A0A243Q2K5"/>
<gene>
    <name evidence="1" type="ORF">CA983_44410</name>
</gene>
<reference evidence="1 2" key="1">
    <citation type="submission" date="2017-05" db="EMBL/GenBank/DDBJ databases">
        <title>Biotechnological potential of actinobacteria isolated from South African environments.</title>
        <authorList>
            <person name="Le Roes-Hill M."/>
            <person name="Prins A."/>
            <person name="Durrell K.A."/>
        </authorList>
    </citation>
    <scope>NUCLEOTIDE SEQUENCE [LARGE SCALE GENOMIC DNA]</scope>
    <source>
        <strain evidence="1 2">HMC13</strain>
    </source>
</reference>
<evidence type="ECO:0000313" key="1">
    <source>
        <dbReference type="EMBL" id="OUC75497.1"/>
    </source>
</evidence>
<sequence>IDQPLGDAVALVRRFLADGLSLLMDDAVMDRIDDDVRTLLLARGPEGSAEVVTVLASQIATFLILAAPDGDPDTLYSDWIRSQIESARDFQRAQQGPRPQES</sequence>
<evidence type="ECO:0000313" key="2">
    <source>
        <dbReference type="Proteomes" id="UP000195105"/>
    </source>
</evidence>
<dbReference type="EMBL" id="NGFN01000826">
    <property type="protein sequence ID" value="OUC75497.1"/>
    <property type="molecule type" value="Genomic_DNA"/>
</dbReference>